<reference evidence="1" key="2">
    <citation type="journal article" date="2024" name="Plant">
        <title>Genomic evolution and insights into agronomic trait innovations of Sesamum species.</title>
        <authorList>
            <person name="Miao H."/>
            <person name="Wang L."/>
            <person name="Qu L."/>
            <person name="Liu H."/>
            <person name="Sun Y."/>
            <person name="Le M."/>
            <person name="Wang Q."/>
            <person name="Wei S."/>
            <person name="Zheng Y."/>
            <person name="Lin W."/>
            <person name="Duan Y."/>
            <person name="Cao H."/>
            <person name="Xiong S."/>
            <person name="Wang X."/>
            <person name="Wei L."/>
            <person name="Li C."/>
            <person name="Ma Q."/>
            <person name="Ju M."/>
            <person name="Zhao R."/>
            <person name="Li G."/>
            <person name="Mu C."/>
            <person name="Tian Q."/>
            <person name="Mei H."/>
            <person name="Zhang T."/>
            <person name="Gao T."/>
            <person name="Zhang H."/>
        </authorList>
    </citation>
    <scope>NUCLEOTIDE SEQUENCE</scope>
    <source>
        <strain evidence="1">G02</strain>
    </source>
</reference>
<proteinExistence type="predicted"/>
<dbReference type="EMBL" id="JACGWJ010000024">
    <property type="protein sequence ID" value="KAL0319612.1"/>
    <property type="molecule type" value="Genomic_DNA"/>
</dbReference>
<accession>A0AAW2LLN4</accession>
<dbReference type="AlphaFoldDB" id="A0AAW2LLN4"/>
<gene>
    <name evidence="1" type="ORF">Sradi_5222700</name>
</gene>
<evidence type="ECO:0000313" key="1">
    <source>
        <dbReference type="EMBL" id="KAL0319612.1"/>
    </source>
</evidence>
<protein>
    <submittedName>
        <fullName evidence="1">Uncharacterized protein</fullName>
    </submittedName>
</protein>
<reference evidence="1" key="1">
    <citation type="submission" date="2020-06" db="EMBL/GenBank/DDBJ databases">
        <authorList>
            <person name="Li T."/>
            <person name="Hu X."/>
            <person name="Zhang T."/>
            <person name="Song X."/>
            <person name="Zhang H."/>
            <person name="Dai N."/>
            <person name="Sheng W."/>
            <person name="Hou X."/>
            <person name="Wei L."/>
        </authorList>
    </citation>
    <scope>NUCLEOTIDE SEQUENCE</scope>
    <source>
        <strain evidence="1">G02</strain>
        <tissue evidence="1">Leaf</tissue>
    </source>
</reference>
<sequence>MARTFRPRVRIGTVLPSTRLPPGLGYENGRRFPPWIRQLCLILETMLCQVARYRIQSYSGNDWATVFSKHNYLQAHRRYCHVMTGTNPLLELTVLAYTLTALDRAYSDRLNGTVTSRTNPSYSHHVHVTAMIPQV</sequence>
<comment type="caution">
    <text evidence="1">The sequence shown here is derived from an EMBL/GenBank/DDBJ whole genome shotgun (WGS) entry which is preliminary data.</text>
</comment>
<organism evidence="1">
    <name type="scientific">Sesamum radiatum</name>
    <name type="common">Black benniseed</name>
    <dbReference type="NCBI Taxonomy" id="300843"/>
    <lineage>
        <taxon>Eukaryota</taxon>
        <taxon>Viridiplantae</taxon>
        <taxon>Streptophyta</taxon>
        <taxon>Embryophyta</taxon>
        <taxon>Tracheophyta</taxon>
        <taxon>Spermatophyta</taxon>
        <taxon>Magnoliopsida</taxon>
        <taxon>eudicotyledons</taxon>
        <taxon>Gunneridae</taxon>
        <taxon>Pentapetalae</taxon>
        <taxon>asterids</taxon>
        <taxon>lamiids</taxon>
        <taxon>Lamiales</taxon>
        <taxon>Pedaliaceae</taxon>
        <taxon>Sesamum</taxon>
    </lineage>
</organism>
<name>A0AAW2LLN4_SESRA</name>